<reference evidence="3 4" key="1">
    <citation type="submission" date="2012-06" db="EMBL/GenBank/DDBJ databases">
        <title>The complete genome of Aequorivita sublithincola DSM 14238.</title>
        <authorList>
            <consortium name="US DOE Joint Genome Institute (JGI-PGF)"/>
            <person name="Lucas S."/>
            <person name="Copeland A."/>
            <person name="Lapidus A."/>
            <person name="Goodwin L."/>
            <person name="Pitluck S."/>
            <person name="Peters L."/>
            <person name="Munk A.C.C."/>
            <person name="Kyrpides N."/>
            <person name="Mavromatis K."/>
            <person name="Pagani I."/>
            <person name="Ivanova N."/>
            <person name="Ovchinnikova G."/>
            <person name="Zeytun A."/>
            <person name="Detter J.C."/>
            <person name="Han C."/>
            <person name="Land M."/>
            <person name="Hauser L."/>
            <person name="Markowitz V."/>
            <person name="Cheng J.-F."/>
            <person name="Hugenholtz P."/>
            <person name="Woyke T."/>
            <person name="Wu D."/>
            <person name="Tindall B."/>
            <person name="Faehnrich R."/>
            <person name="Brambilla E."/>
            <person name="Klenk H.-P."/>
            <person name="Eisen J.A."/>
        </authorList>
    </citation>
    <scope>NUCLEOTIDE SEQUENCE [LARGE SCALE GENOMIC DNA]</scope>
    <source>
        <strain evidence="4">DSM 14238 / LMG 21431 / ACAM 643 / 9-3</strain>
    </source>
</reference>
<keyword evidence="2" id="KW-1133">Transmembrane helix</keyword>
<dbReference type="RefSeq" id="WP_014782593.1">
    <property type="nucleotide sequence ID" value="NC_018013.1"/>
</dbReference>
<keyword evidence="2" id="KW-0472">Membrane</keyword>
<organism evidence="3 4">
    <name type="scientific">Aequorivita sublithincola (strain DSM 14238 / LMG 21431 / ACAM 643 / 9-3)</name>
    <dbReference type="NCBI Taxonomy" id="746697"/>
    <lineage>
        <taxon>Bacteria</taxon>
        <taxon>Pseudomonadati</taxon>
        <taxon>Bacteroidota</taxon>
        <taxon>Flavobacteriia</taxon>
        <taxon>Flavobacteriales</taxon>
        <taxon>Flavobacteriaceae</taxon>
        <taxon>Aequorivita</taxon>
    </lineage>
</organism>
<evidence type="ECO:0000313" key="3">
    <source>
        <dbReference type="EMBL" id="AFL81338.1"/>
    </source>
</evidence>
<evidence type="ECO:0000256" key="1">
    <source>
        <dbReference type="SAM" id="MobiDB-lite"/>
    </source>
</evidence>
<gene>
    <name evidence="3" type="ordered locus">Aeqsu_1862</name>
</gene>
<sequence length="263" mass="30172">MAPYKLEDNIREKLEARELKPSSDAWEKLEAKLDAAKPKKKPVLWYYMAASFVGFLILASIFFNRNTSEVSNQIVNETVEQQNSEKQLEVIPNNSKDEEIVSQESISEKVETIKPKEKDKLKTNSNTLKPLPQKKSEVDKKIQKSEMVANVSENEKENEIEKEKLILSEEEKHFNTKVEEVVASVKKIQENNTEVTTAEVEALLNNARLDMQTQRILSSTKVDATALLQDVEWELEKSFRDKVFDALGEGFIKIRTAVIERND</sequence>
<feature type="compositionally biased region" description="Basic and acidic residues" evidence="1">
    <location>
        <begin position="106"/>
        <end position="122"/>
    </location>
</feature>
<keyword evidence="4" id="KW-1185">Reference proteome</keyword>
<accession>I3YWH0</accession>
<dbReference type="eggNOG" id="ENOG5032ZQI">
    <property type="taxonomic scope" value="Bacteria"/>
</dbReference>
<feature type="transmembrane region" description="Helical" evidence="2">
    <location>
        <begin position="44"/>
        <end position="63"/>
    </location>
</feature>
<dbReference type="OrthoDB" id="1247025at2"/>
<keyword evidence="2" id="KW-0812">Transmembrane</keyword>
<dbReference type="HOGENOM" id="CLU_1076429_0_0_10"/>
<feature type="compositionally biased region" description="Basic and acidic residues" evidence="1">
    <location>
        <begin position="134"/>
        <end position="143"/>
    </location>
</feature>
<proteinExistence type="predicted"/>
<evidence type="ECO:0000313" key="4">
    <source>
        <dbReference type="Proteomes" id="UP000006049"/>
    </source>
</evidence>
<feature type="region of interest" description="Disordered" evidence="1">
    <location>
        <begin position="93"/>
        <end position="143"/>
    </location>
</feature>
<dbReference type="EMBL" id="CP003280">
    <property type="protein sequence ID" value="AFL81338.1"/>
    <property type="molecule type" value="Genomic_DNA"/>
</dbReference>
<dbReference type="Proteomes" id="UP000006049">
    <property type="component" value="Chromosome"/>
</dbReference>
<dbReference type="STRING" id="746697.Aeqsu_1862"/>
<dbReference type="AlphaFoldDB" id="I3YWH0"/>
<evidence type="ECO:0000256" key="2">
    <source>
        <dbReference type="SAM" id="Phobius"/>
    </source>
</evidence>
<dbReference type="KEGG" id="asl:Aeqsu_1862"/>
<name>I3YWH0_AEQSU</name>
<protein>
    <submittedName>
        <fullName evidence="3">Uncharacterized protein</fullName>
    </submittedName>
</protein>